<proteinExistence type="predicted"/>
<dbReference type="Gene3D" id="2.160.20.120">
    <property type="match status" value="1"/>
</dbReference>
<name>A0A1S2NA26_9BURK</name>
<gene>
    <name evidence="3" type="ORF">LO55_4281</name>
</gene>
<dbReference type="PANTHER" id="PTHR39200:SF1">
    <property type="entry name" value="AUTO-TRANSPORTER ADHESIN HEAD GIN DOMAIN-CONTAINING PROTEIN-RELATED"/>
    <property type="match status" value="1"/>
</dbReference>
<dbReference type="Proteomes" id="UP000180246">
    <property type="component" value="Unassembled WGS sequence"/>
</dbReference>
<dbReference type="AlphaFoldDB" id="A0A1S2NA26"/>
<sequence length="268" mass="27948">MRALMKVGLALLLLAAVLVALSYSMLRANGTTSITERRAVSQDTRSVPSGVEVVELDGPIDLNLRYGATPALQVSGEQRMLGNVEVTGDGNVLRIGIRGMVLRHREPLVVDLTLPALRSVRIDGSGDSSINGFSGDEIEVQLNGSGSVRFNGRFRTAKVGLTGSGDLDVNGGAAMDRVETRLMGSGRITVVGTARELDASTTGSGHLDAEHLRAEEVTVSQSGSGDSAVQARSKVKVSLSGSGDVEVYGNPGERSISRAGSGSVSYHD</sequence>
<evidence type="ECO:0000313" key="3">
    <source>
        <dbReference type="EMBL" id="OIJ41937.1"/>
    </source>
</evidence>
<comment type="caution">
    <text evidence="3">The sequence shown here is derived from an EMBL/GenBank/DDBJ whole genome shotgun (WGS) entry which is preliminary data.</text>
</comment>
<protein>
    <recommendedName>
        <fullName evidence="2">Putative auto-transporter adhesin head GIN domain-containing protein</fullName>
    </recommendedName>
</protein>
<accession>A0A1S2NA26</accession>
<reference evidence="3 4" key="1">
    <citation type="submission" date="2014-10" db="EMBL/GenBank/DDBJ databases">
        <authorList>
            <person name="Seo M.-J."/>
            <person name="Seok Y.J."/>
            <person name="Cha I.-T."/>
        </authorList>
    </citation>
    <scope>NUCLEOTIDE SEQUENCE [LARGE SCALE GENOMIC DNA]</scope>
    <source>
        <strain evidence="3 4">NEU</strain>
    </source>
</reference>
<feature type="domain" description="Putative auto-transporter adhesin head GIN" evidence="2">
    <location>
        <begin position="154"/>
        <end position="251"/>
    </location>
</feature>
<dbReference type="PANTHER" id="PTHR39200">
    <property type="entry name" value="HYPOTHETICAL EXPORTED PROTEIN"/>
    <property type="match status" value="1"/>
</dbReference>
<dbReference type="InterPro" id="IPR021255">
    <property type="entry name" value="DUF2807"/>
</dbReference>
<evidence type="ECO:0000256" key="1">
    <source>
        <dbReference type="SAM" id="MobiDB-lite"/>
    </source>
</evidence>
<evidence type="ECO:0000259" key="2">
    <source>
        <dbReference type="Pfam" id="PF10988"/>
    </source>
</evidence>
<evidence type="ECO:0000313" key="4">
    <source>
        <dbReference type="Proteomes" id="UP000180246"/>
    </source>
</evidence>
<organism evidence="3 4">
    <name type="scientific">Massilia timonae</name>
    <dbReference type="NCBI Taxonomy" id="47229"/>
    <lineage>
        <taxon>Bacteria</taxon>
        <taxon>Pseudomonadati</taxon>
        <taxon>Pseudomonadota</taxon>
        <taxon>Betaproteobacteria</taxon>
        <taxon>Burkholderiales</taxon>
        <taxon>Oxalobacteraceae</taxon>
        <taxon>Telluria group</taxon>
        <taxon>Massilia</taxon>
    </lineage>
</organism>
<dbReference type="EMBL" id="JRYB01000001">
    <property type="protein sequence ID" value="OIJ41937.1"/>
    <property type="molecule type" value="Genomic_DNA"/>
</dbReference>
<dbReference type="Pfam" id="PF10988">
    <property type="entry name" value="DUF2807"/>
    <property type="match status" value="1"/>
</dbReference>
<feature type="compositionally biased region" description="Polar residues" evidence="1">
    <location>
        <begin position="258"/>
        <end position="268"/>
    </location>
</feature>
<feature type="region of interest" description="Disordered" evidence="1">
    <location>
        <begin position="240"/>
        <end position="268"/>
    </location>
</feature>